<proteinExistence type="predicted"/>
<sequence>MPVLAETRKSQEKSRIRFYKPGQHFTKRGC</sequence>
<evidence type="ECO:0000256" key="1">
    <source>
        <dbReference type="SAM" id="MobiDB-lite"/>
    </source>
</evidence>
<reference evidence="2" key="1">
    <citation type="submission" date="2018-02" db="EMBL/GenBank/DDBJ databases">
        <title>Rhizophora mucronata_Transcriptome.</title>
        <authorList>
            <person name="Meera S.P."/>
            <person name="Sreeshan A."/>
            <person name="Augustine A."/>
        </authorList>
    </citation>
    <scope>NUCLEOTIDE SEQUENCE</scope>
    <source>
        <tissue evidence="2">Leaf</tissue>
    </source>
</reference>
<name>A0A2P2PUL3_RHIMU</name>
<dbReference type="EMBL" id="GGEC01077921">
    <property type="protein sequence ID" value="MBX58405.1"/>
    <property type="molecule type" value="Transcribed_RNA"/>
</dbReference>
<protein>
    <submittedName>
        <fullName evidence="2">Uncharacterized protein LOC107424401 isoform X1</fullName>
    </submittedName>
</protein>
<feature type="compositionally biased region" description="Basic and acidic residues" evidence="1">
    <location>
        <begin position="1"/>
        <end position="15"/>
    </location>
</feature>
<accession>A0A2P2PUL3</accession>
<evidence type="ECO:0000313" key="2">
    <source>
        <dbReference type="EMBL" id="MBX58405.1"/>
    </source>
</evidence>
<organism evidence="2">
    <name type="scientific">Rhizophora mucronata</name>
    <name type="common">Asiatic mangrove</name>
    <dbReference type="NCBI Taxonomy" id="61149"/>
    <lineage>
        <taxon>Eukaryota</taxon>
        <taxon>Viridiplantae</taxon>
        <taxon>Streptophyta</taxon>
        <taxon>Embryophyta</taxon>
        <taxon>Tracheophyta</taxon>
        <taxon>Spermatophyta</taxon>
        <taxon>Magnoliopsida</taxon>
        <taxon>eudicotyledons</taxon>
        <taxon>Gunneridae</taxon>
        <taxon>Pentapetalae</taxon>
        <taxon>rosids</taxon>
        <taxon>fabids</taxon>
        <taxon>Malpighiales</taxon>
        <taxon>Rhizophoraceae</taxon>
        <taxon>Rhizophora</taxon>
    </lineage>
</organism>
<dbReference type="AlphaFoldDB" id="A0A2P2PUL3"/>
<feature type="region of interest" description="Disordered" evidence="1">
    <location>
        <begin position="1"/>
        <end position="30"/>
    </location>
</feature>